<evidence type="ECO:0008006" key="5">
    <source>
        <dbReference type="Google" id="ProtNLM"/>
    </source>
</evidence>
<dbReference type="SUPFAM" id="SSF52518">
    <property type="entry name" value="Thiamin diphosphate-binding fold (THDP-binding)"/>
    <property type="match status" value="1"/>
</dbReference>
<dbReference type="InterPro" id="IPR050722">
    <property type="entry name" value="Pyruvate:ferred/Flavod_OxRd"/>
</dbReference>
<feature type="domain" description="Pyruvate/ketoisovalerate oxidoreductase catalytic" evidence="2">
    <location>
        <begin position="8"/>
        <end position="174"/>
    </location>
</feature>
<dbReference type="Gene3D" id="3.40.50.920">
    <property type="match status" value="1"/>
</dbReference>
<dbReference type="InterPro" id="IPR002869">
    <property type="entry name" value="Pyrv_flavodox_OxRed_cen"/>
</dbReference>
<dbReference type="PANTHER" id="PTHR32154">
    <property type="entry name" value="PYRUVATE-FLAVODOXIN OXIDOREDUCTASE-RELATED"/>
    <property type="match status" value="1"/>
</dbReference>
<dbReference type="NCBIfam" id="TIGR03710">
    <property type="entry name" value="OAFO_sf"/>
    <property type="match status" value="1"/>
</dbReference>
<dbReference type="InterPro" id="IPR019752">
    <property type="entry name" value="Pyrv/ketoisovalerate_OxRed_cat"/>
</dbReference>
<protein>
    <recommendedName>
        <fullName evidence="5">Pyruvate flavodoxin/ferredoxin oxidoreductase pyrimidine binding domain-containing protein</fullName>
    </recommendedName>
</protein>
<dbReference type="GO" id="GO:0016903">
    <property type="term" value="F:oxidoreductase activity, acting on the aldehyde or oxo group of donors"/>
    <property type="evidence" value="ECO:0007669"/>
    <property type="project" value="InterPro"/>
</dbReference>
<dbReference type="AlphaFoldDB" id="A0A381MYJ4"/>
<dbReference type="InterPro" id="IPR002880">
    <property type="entry name" value="Pyrv_Fd/Flavodoxin_OxRdtase_N"/>
</dbReference>
<dbReference type="InterPro" id="IPR009014">
    <property type="entry name" value="Transketo_C/PFOR_II"/>
</dbReference>
<feature type="non-terminal residue" evidence="4">
    <location>
        <position position="1"/>
    </location>
</feature>
<keyword evidence="1" id="KW-0560">Oxidoreductase</keyword>
<reference evidence="4" key="1">
    <citation type="submission" date="2018-05" db="EMBL/GenBank/DDBJ databases">
        <authorList>
            <person name="Lanie J.A."/>
            <person name="Ng W.-L."/>
            <person name="Kazmierczak K.M."/>
            <person name="Andrzejewski T.M."/>
            <person name="Davidsen T.M."/>
            <person name="Wayne K.J."/>
            <person name="Tettelin H."/>
            <person name="Glass J.I."/>
            <person name="Rusch D."/>
            <person name="Podicherti R."/>
            <person name="Tsui H.-C.T."/>
            <person name="Winkler M.E."/>
        </authorList>
    </citation>
    <scope>NUCLEOTIDE SEQUENCE</scope>
</reference>
<sequence>VKFANVNGTGSSSANSLFMKSIFRMGIPVVGKNYFPSNIQGLPTWYEVRVSENGYLAPSGEVDIMVAMNAQTYEKDIAEIVPGGYLIYDSTWSRKELTIRKDVTVLGVPLAQMCNENFDTARARTLMKNTAYVGVLAALLEVEMKVVEQLLLDSFGSKVELIDANKKALQLGFDFAKSNFSCPVSFTAKRINKTDGCIMIDGNSAAALGCLFAGATVGSWYPITPSTSLMDSFLHYCKKYRIDDETGKNNYIIIQAEDELAAIGMALGAGWNGARSFTPTSGPGISLMNEFLGYGYYAEIPTVVFNVQRTGPSTGMPTRTQQADILSCAYASHGDTRHVCLYPANPQETFEFSITAFDLAEQLQTPIIVLTDLDIGMNDWMIKELQWDNKYQPKRGKVLGAKELEEIEEFHRYLDKDGDGIPYRTIPGTHPKGSYFTRGSGHNELGGYTEDGEEYKNVMDRLLVKWESAKNSVPKPVIDFTKSNDHAIVSIGSCDDAIREARDILGTKDLFVNYLRVTAFPFSIEIEKFCAAHKKIFVVEQNRDGQLCKLLQIESSVKQETLESIRIYDGIPVYAHLIVDEIEERMKKSKT</sequence>
<evidence type="ECO:0000259" key="3">
    <source>
        <dbReference type="Pfam" id="PF01855"/>
    </source>
</evidence>
<accession>A0A381MYJ4</accession>
<dbReference type="Pfam" id="PF01558">
    <property type="entry name" value="POR"/>
    <property type="match status" value="1"/>
</dbReference>
<dbReference type="EMBL" id="UINC01000014">
    <property type="protein sequence ID" value="SUZ47412.1"/>
    <property type="molecule type" value="Genomic_DNA"/>
</dbReference>
<dbReference type="InterPro" id="IPR022367">
    <property type="entry name" value="2-oxoacid/accept_OxRdtase_asu"/>
</dbReference>
<evidence type="ECO:0000259" key="2">
    <source>
        <dbReference type="Pfam" id="PF01558"/>
    </source>
</evidence>
<dbReference type="Gene3D" id="3.40.50.970">
    <property type="match status" value="1"/>
</dbReference>
<gene>
    <name evidence="4" type="ORF">METZ01_LOCUS266</name>
</gene>
<dbReference type="GO" id="GO:0006979">
    <property type="term" value="P:response to oxidative stress"/>
    <property type="evidence" value="ECO:0007669"/>
    <property type="project" value="TreeGrafter"/>
</dbReference>
<dbReference type="InterPro" id="IPR029061">
    <property type="entry name" value="THDP-binding"/>
</dbReference>
<dbReference type="SUPFAM" id="SSF52922">
    <property type="entry name" value="TK C-terminal domain-like"/>
    <property type="match status" value="1"/>
</dbReference>
<evidence type="ECO:0000256" key="1">
    <source>
        <dbReference type="ARBA" id="ARBA00023002"/>
    </source>
</evidence>
<organism evidence="4">
    <name type="scientific">marine metagenome</name>
    <dbReference type="NCBI Taxonomy" id="408172"/>
    <lineage>
        <taxon>unclassified sequences</taxon>
        <taxon>metagenomes</taxon>
        <taxon>ecological metagenomes</taxon>
    </lineage>
</organism>
<proteinExistence type="predicted"/>
<dbReference type="CDD" id="cd07034">
    <property type="entry name" value="TPP_PYR_PFOR_IOR-alpha_like"/>
    <property type="match status" value="1"/>
</dbReference>
<feature type="domain" description="Pyruvate flavodoxin/ferredoxin oxidoreductase pyrimidine binding" evidence="3">
    <location>
        <begin position="210"/>
        <end position="375"/>
    </location>
</feature>
<dbReference type="Gene3D" id="3.40.920.10">
    <property type="entry name" value="Pyruvate-ferredoxin oxidoreductase, PFOR, domain III"/>
    <property type="match status" value="1"/>
</dbReference>
<evidence type="ECO:0000313" key="4">
    <source>
        <dbReference type="EMBL" id="SUZ47412.1"/>
    </source>
</evidence>
<dbReference type="Pfam" id="PF01855">
    <property type="entry name" value="POR_N"/>
    <property type="match status" value="1"/>
</dbReference>
<dbReference type="FunFam" id="3.40.50.970:FF:000022">
    <property type="entry name" value="2-oxoglutarate ferredoxin oxidoreductase alpha subunit"/>
    <property type="match status" value="1"/>
</dbReference>
<dbReference type="SUPFAM" id="SSF53323">
    <property type="entry name" value="Pyruvate-ferredoxin oxidoreductase, PFOR, domain III"/>
    <property type="match status" value="1"/>
</dbReference>
<dbReference type="PANTHER" id="PTHR32154:SF29">
    <property type="entry name" value="BLR6743 PROTEIN"/>
    <property type="match status" value="1"/>
</dbReference>
<name>A0A381MYJ4_9ZZZZ</name>